<keyword evidence="1" id="KW-0812">Transmembrane</keyword>
<feature type="domain" description="Nucleoside transporter/FeoB GTPase Gate" evidence="2">
    <location>
        <begin position="47"/>
        <end position="148"/>
    </location>
</feature>
<dbReference type="InterPro" id="IPR052549">
    <property type="entry name" value="SpmB"/>
</dbReference>
<feature type="transmembrane region" description="Helical" evidence="1">
    <location>
        <begin position="120"/>
        <end position="143"/>
    </location>
</feature>
<dbReference type="EMBL" id="CP120678">
    <property type="protein sequence ID" value="WIW69636.1"/>
    <property type="molecule type" value="Genomic_DNA"/>
</dbReference>
<gene>
    <name evidence="3" type="ORF">P3F81_06815</name>
</gene>
<dbReference type="InterPro" id="IPR011642">
    <property type="entry name" value="Gate_dom"/>
</dbReference>
<dbReference type="PANTHER" id="PTHR35793:SF2">
    <property type="entry name" value="INNER MEMBRANE PROTEIN YJIG"/>
    <property type="match status" value="1"/>
</dbReference>
<evidence type="ECO:0000256" key="1">
    <source>
        <dbReference type="SAM" id="Phobius"/>
    </source>
</evidence>
<dbReference type="PANTHER" id="PTHR35793">
    <property type="entry name" value="INNER MEMBRANE PROTEIN YJIG"/>
    <property type="match status" value="1"/>
</dbReference>
<sequence length="178" mass="19120">MFGDFIQAVSIWSVPMIITSIIVLGLIKKIKVYECFVEGAAEGIHTVVKIIPFLVAMMVSIQVFRSSGAMGEFLSFGAPLFRVLGIPSELIPLAMMRPLSGTGTMGLGVDLMNFYGVDSLYGKIAATIMASSDTTFYILAVYFGSVGISKVGYSIFTGLFADLVAFFTAVYLGSLLFT</sequence>
<feature type="transmembrane region" description="Helical" evidence="1">
    <location>
        <begin position="47"/>
        <end position="64"/>
    </location>
</feature>
<name>A0A9Y2AH26_9FIRM</name>
<evidence type="ECO:0000259" key="2">
    <source>
        <dbReference type="Pfam" id="PF07670"/>
    </source>
</evidence>
<dbReference type="Pfam" id="PF07670">
    <property type="entry name" value="Gate"/>
    <property type="match status" value="1"/>
</dbReference>
<protein>
    <submittedName>
        <fullName evidence="3">Spore maturation protein</fullName>
    </submittedName>
</protein>
<reference evidence="3" key="1">
    <citation type="submission" date="2023-03" db="EMBL/GenBank/DDBJ databases">
        <title>Selenobaculum gbiensis gen. nov. sp. nov., a new bacterium isolated from the gut microbiota of IBD patient.</title>
        <authorList>
            <person name="Yeo S."/>
            <person name="Park H."/>
            <person name="Huh C.S."/>
        </authorList>
    </citation>
    <scope>NUCLEOTIDE SEQUENCE</scope>
    <source>
        <strain evidence="3">ICN-92133</strain>
    </source>
</reference>
<dbReference type="RefSeq" id="WP_147668954.1">
    <property type="nucleotide sequence ID" value="NZ_CP120678.1"/>
</dbReference>
<dbReference type="Proteomes" id="UP001243623">
    <property type="component" value="Chromosome"/>
</dbReference>
<accession>A0A9Y2AH26</accession>
<dbReference type="GO" id="GO:0005886">
    <property type="term" value="C:plasma membrane"/>
    <property type="evidence" value="ECO:0007669"/>
    <property type="project" value="TreeGrafter"/>
</dbReference>
<keyword evidence="1" id="KW-1133">Transmembrane helix</keyword>
<proteinExistence type="predicted"/>
<keyword evidence="1" id="KW-0472">Membrane</keyword>
<feature type="transmembrane region" description="Helical" evidence="1">
    <location>
        <begin position="6"/>
        <end position="27"/>
    </location>
</feature>
<keyword evidence="4" id="KW-1185">Reference proteome</keyword>
<dbReference type="KEGG" id="sgbi:P3F81_06815"/>
<feature type="transmembrane region" description="Helical" evidence="1">
    <location>
        <begin position="155"/>
        <end position="177"/>
    </location>
</feature>
<dbReference type="AlphaFoldDB" id="A0A9Y2AH26"/>
<evidence type="ECO:0000313" key="3">
    <source>
        <dbReference type="EMBL" id="WIW69636.1"/>
    </source>
</evidence>
<evidence type="ECO:0000313" key="4">
    <source>
        <dbReference type="Proteomes" id="UP001243623"/>
    </source>
</evidence>
<organism evidence="3 4">
    <name type="scientific">Selenobaculum gibii</name>
    <dbReference type="NCBI Taxonomy" id="3054208"/>
    <lineage>
        <taxon>Bacteria</taxon>
        <taxon>Bacillati</taxon>
        <taxon>Bacillota</taxon>
        <taxon>Negativicutes</taxon>
        <taxon>Selenomonadales</taxon>
        <taxon>Selenomonadaceae</taxon>
        <taxon>Selenobaculum</taxon>
    </lineage>
</organism>